<evidence type="ECO:0000313" key="3">
    <source>
        <dbReference type="EMBL" id="ORY51224.1"/>
    </source>
</evidence>
<dbReference type="InParanoid" id="A0A1Y2CWK7"/>
<feature type="compositionally biased region" description="Low complexity" evidence="1">
    <location>
        <begin position="168"/>
        <end position="184"/>
    </location>
</feature>
<accession>A0A1Y2CWK7</accession>
<feature type="region of interest" description="Disordered" evidence="1">
    <location>
        <begin position="161"/>
        <end position="185"/>
    </location>
</feature>
<evidence type="ECO:0000313" key="4">
    <source>
        <dbReference type="Proteomes" id="UP000193467"/>
    </source>
</evidence>
<gene>
    <name evidence="3" type="ORF">BCR35DRAFT_310721</name>
</gene>
<protein>
    <recommendedName>
        <fullName evidence="5">Ser-Thr-rich glycosyl-phosphatidyl-inositol-anchored membrane family-domain-containing protein</fullName>
    </recommendedName>
</protein>
<feature type="chain" id="PRO_5011001016" description="Ser-Thr-rich glycosyl-phosphatidyl-inositol-anchored membrane family-domain-containing protein" evidence="2">
    <location>
        <begin position="26"/>
        <end position="329"/>
    </location>
</feature>
<reference evidence="3 4" key="1">
    <citation type="submission" date="2016-07" db="EMBL/GenBank/DDBJ databases">
        <title>Pervasive Adenine N6-methylation of Active Genes in Fungi.</title>
        <authorList>
            <consortium name="DOE Joint Genome Institute"/>
            <person name="Mondo S.J."/>
            <person name="Dannebaum R.O."/>
            <person name="Kuo R.C."/>
            <person name="Labutti K."/>
            <person name="Haridas S."/>
            <person name="Kuo A."/>
            <person name="Salamov A."/>
            <person name="Ahrendt S.R."/>
            <person name="Lipzen A."/>
            <person name="Sullivan W."/>
            <person name="Andreopoulos W.B."/>
            <person name="Clum A."/>
            <person name="Lindquist E."/>
            <person name="Daum C."/>
            <person name="Ramamoorthy G.K."/>
            <person name="Gryganskyi A."/>
            <person name="Culley D."/>
            <person name="Magnuson J.K."/>
            <person name="James T.Y."/>
            <person name="O'Malley M.A."/>
            <person name="Stajich J.E."/>
            <person name="Spatafora J.W."/>
            <person name="Visel A."/>
            <person name="Grigoriev I.V."/>
        </authorList>
    </citation>
    <scope>NUCLEOTIDE SEQUENCE [LARGE SCALE GENOMIC DNA]</scope>
    <source>
        <strain evidence="3 4">62-1032</strain>
    </source>
</reference>
<keyword evidence="4" id="KW-1185">Reference proteome</keyword>
<dbReference type="AlphaFoldDB" id="A0A1Y2CWK7"/>
<name>A0A1Y2CWK7_9BASI</name>
<feature type="region of interest" description="Disordered" evidence="1">
    <location>
        <begin position="213"/>
        <end position="284"/>
    </location>
</feature>
<dbReference type="Proteomes" id="UP000193467">
    <property type="component" value="Unassembled WGS sequence"/>
</dbReference>
<feature type="compositionally biased region" description="Low complexity" evidence="1">
    <location>
        <begin position="263"/>
        <end position="284"/>
    </location>
</feature>
<feature type="compositionally biased region" description="Polar residues" evidence="1">
    <location>
        <begin position="213"/>
        <end position="253"/>
    </location>
</feature>
<organism evidence="3 4">
    <name type="scientific">Leucosporidium creatinivorum</name>
    <dbReference type="NCBI Taxonomy" id="106004"/>
    <lineage>
        <taxon>Eukaryota</taxon>
        <taxon>Fungi</taxon>
        <taxon>Dikarya</taxon>
        <taxon>Basidiomycota</taxon>
        <taxon>Pucciniomycotina</taxon>
        <taxon>Microbotryomycetes</taxon>
        <taxon>Leucosporidiales</taxon>
        <taxon>Leucosporidium</taxon>
    </lineage>
</organism>
<comment type="caution">
    <text evidence="3">The sequence shown here is derived from an EMBL/GenBank/DDBJ whole genome shotgun (WGS) entry which is preliminary data.</text>
</comment>
<keyword evidence="2" id="KW-0732">Signal</keyword>
<dbReference type="EMBL" id="MCGR01000108">
    <property type="protein sequence ID" value="ORY51224.1"/>
    <property type="molecule type" value="Genomic_DNA"/>
</dbReference>
<dbReference type="OrthoDB" id="2537820at2759"/>
<feature type="signal peptide" evidence="2">
    <location>
        <begin position="1"/>
        <end position="25"/>
    </location>
</feature>
<dbReference type="STRING" id="106004.A0A1Y2CWK7"/>
<evidence type="ECO:0000256" key="1">
    <source>
        <dbReference type="SAM" id="MobiDB-lite"/>
    </source>
</evidence>
<proteinExistence type="predicted"/>
<sequence>MIPSTRVLPSSLIALLLASLPLASSAPVAYPASPLEERAGSTEATAWGDIPEGVSFISYWPAITTPVAGQVWQEGDSVQISWNGTAPPYAANQLSQEADIVLGYLSNTSAGYHLDINHPLATVQLYSEPYSINITLPTNITTRDSYLLILGSSANSSPLFTIEGTGPADDSSASSSTAAATSTSKAIEARPTTYVVGGQTTVLGQSSNIAAPVVSDSQSQESFSDGNGGATTSSSADEASFTNTPYDSSSTQGPLAGATPSESNPSDSAAATPSPSPSPTSVALASQEQTVTVTSSSASAAPTSAAISLKGSSWVVMAVGGALGLSLLL</sequence>
<evidence type="ECO:0000256" key="2">
    <source>
        <dbReference type="SAM" id="SignalP"/>
    </source>
</evidence>
<evidence type="ECO:0008006" key="5">
    <source>
        <dbReference type="Google" id="ProtNLM"/>
    </source>
</evidence>